<dbReference type="EMBL" id="SNRX01000061">
    <property type="protein sequence ID" value="KAA6300622.1"/>
    <property type="molecule type" value="Genomic_DNA"/>
</dbReference>
<proteinExistence type="predicted"/>
<protein>
    <recommendedName>
        <fullName evidence="4">DUF4998 domain-containing protein</fullName>
    </recommendedName>
</protein>
<evidence type="ECO:0000256" key="1">
    <source>
        <dbReference type="SAM" id="SignalP"/>
    </source>
</evidence>
<evidence type="ECO:0000313" key="3">
    <source>
        <dbReference type="Proteomes" id="UP000324575"/>
    </source>
</evidence>
<gene>
    <name evidence="2" type="ORF">EZS26_003228</name>
</gene>
<reference evidence="2 3" key="1">
    <citation type="submission" date="2019-03" db="EMBL/GenBank/DDBJ databases">
        <title>Single cell metagenomics reveals metabolic interactions within the superorganism composed of flagellate Streblomastix strix and complex community of Bacteroidetes bacteria on its surface.</title>
        <authorList>
            <person name="Treitli S.C."/>
            <person name="Kolisko M."/>
            <person name="Husnik F."/>
            <person name="Keeling P."/>
            <person name="Hampl V."/>
        </authorList>
    </citation>
    <scope>NUCLEOTIDE SEQUENCE [LARGE SCALE GENOMIC DNA]</scope>
    <source>
        <strain evidence="2">St1</strain>
    </source>
</reference>
<name>A0A5M8NUT3_9BACT</name>
<evidence type="ECO:0000313" key="2">
    <source>
        <dbReference type="EMBL" id="KAA6300622.1"/>
    </source>
</evidence>
<comment type="caution">
    <text evidence="2">The sequence shown here is derived from an EMBL/GenBank/DDBJ whole genome shotgun (WGS) entry which is preliminary data.</text>
</comment>
<dbReference type="AlphaFoldDB" id="A0A5M8NUT3"/>
<dbReference type="PROSITE" id="PS51257">
    <property type="entry name" value="PROKAR_LIPOPROTEIN"/>
    <property type="match status" value="1"/>
</dbReference>
<dbReference type="Proteomes" id="UP000324575">
    <property type="component" value="Unassembled WGS sequence"/>
</dbReference>
<feature type="signal peptide" evidence="1">
    <location>
        <begin position="1"/>
        <end position="21"/>
    </location>
</feature>
<organism evidence="2 3">
    <name type="scientific">Candidatus Ordinivivax streblomastigis</name>
    <dbReference type="NCBI Taxonomy" id="2540710"/>
    <lineage>
        <taxon>Bacteria</taxon>
        <taxon>Pseudomonadati</taxon>
        <taxon>Bacteroidota</taxon>
        <taxon>Bacteroidia</taxon>
        <taxon>Bacteroidales</taxon>
        <taxon>Candidatus Ordinivivax</taxon>
    </lineage>
</organism>
<evidence type="ECO:0008006" key="4">
    <source>
        <dbReference type="Google" id="ProtNLM"/>
    </source>
</evidence>
<feature type="chain" id="PRO_5024316968" description="DUF4998 domain-containing protein" evidence="1">
    <location>
        <begin position="22"/>
        <end position="236"/>
    </location>
</feature>
<dbReference type="Pfam" id="PF16389">
    <property type="entry name" value="DUF4998"/>
    <property type="match status" value="1"/>
</dbReference>
<sequence length="236" mass="26451">MKYFIRYILSLCLLGSIIISCDDNNSMHQKYIDEGESLYLGTVDSIKVFPGNERVKFTWKVNADPRIEKTVIYWNDGKDSSVVMANRTQAGILDLETVLNIKEGIYNFKLVTKDDEGHKSLATERTVQIYGPKYISNLTSRNLVSISVSGNVLTINWATIESVLIQYTTVRYTDYSDPEHPAPNSVRVENGDTQTVISGIRLNDVFSVASTYLPAGSFDVFESLPIENTLAQNVES</sequence>
<keyword evidence="1" id="KW-0732">Signal</keyword>
<accession>A0A5M8NUT3</accession>